<evidence type="ECO:0000256" key="3">
    <source>
        <dbReference type="ARBA" id="ARBA00009881"/>
    </source>
</evidence>
<comment type="function">
    <text evidence="2">Nitronate monooxygenase that uses molecular oxygen to catalyze the oxidative denitrification of alkyl nitronates. Acts on propionate 3-nitronate (P3N), the presumed physiological substrate. Probably functions in the detoxification of P3N, a metabolic poison produced by plants and fungi as a defense mechanism.</text>
</comment>
<dbReference type="InterPro" id="IPR013785">
    <property type="entry name" value="Aldolase_TIM"/>
</dbReference>
<dbReference type="GO" id="GO:0000166">
    <property type="term" value="F:nucleotide binding"/>
    <property type="evidence" value="ECO:0007669"/>
    <property type="project" value="UniProtKB-KW"/>
</dbReference>
<evidence type="ECO:0000256" key="4">
    <source>
        <dbReference type="ARBA" id="ARBA00013457"/>
    </source>
</evidence>
<dbReference type="Pfam" id="PF03060">
    <property type="entry name" value="NMO"/>
    <property type="match status" value="1"/>
</dbReference>
<dbReference type="SUPFAM" id="SSF51412">
    <property type="entry name" value="Inosine monophosphate dehydrogenase (IMPDH)"/>
    <property type="match status" value="1"/>
</dbReference>
<keyword evidence="5" id="KW-0216">Detoxification</keyword>
<dbReference type="PANTHER" id="PTHR42747:SF3">
    <property type="entry name" value="NITRONATE MONOOXYGENASE-RELATED"/>
    <property type="match status" value="1"/>
</dbReference>
<gene>
    <name evidence="13" type="ORF">DXT76_14850</name>
</gene>
<evidence type="ECO:0000256" key="12">
    <source>
        <dbReference type="ARBA" id="ARBA00049401"/>
    </source>
</evidence>
<dbReference type="EMBL" id="QTLC01000050">
    <property type="protein sequence ID" value="RDY70206.1"/>
    <property type="molecule type" value="Genomic_DNA"/>
</dbReference>
<dbReference type="FunFam" id="3.20.20.70:FF:000154">
    <property type="entry name" value="Probable nitronate monooxygenase"/>
    <property type="match status" value="1"/>
</dbReference>
<protein>
    <recommendedName>
        <fullName evidence="4">Probable nitronate monooxygenase</fullName>
    </recommendedName>
    <alternativeName>
        <fullName evidence="11">Propionate 3-nitronate monooxygenase</fullName>
    </alternativeName>
</protein>
<keyword evidence="10 13" id="KW-0503">Monooxygenase</keyword>
<evidence type="ECO:0000256" key="7">
    <source>
        <dbReference type="ARBA" id="ARBA00022643"/>
    </source>
</evidence>
<evidence type="ECO:0000256" key="8">
    <source>
        <dbReference type="ARBA" id="ARBA00022741"/>
    </source>
</evidence>
<organism evidence="13 14">
    <name type="scientific">Halobacillus trueperi</name>
    <dbReference type="NCBI Taxonomy" id="156205"/>
    <lineage>
        <taxon>Bacteria</taxon>
        <taxon>Bacillati</taxon>
        <taxon>Bacillota</taxon>
        <taxon>Bacilli</taxon>
        <taxon>Bacillales</taxon>
        <taxon>Bacillaceae</taxon>
        <taxon>Halobacillus</taxon>
    </lineage>
</organism>
<dbReference type="Proteomes" id="UP000257032">
    <property type="component" value="Unassembled WGS sequence"/>
</dbReference>
<proteinExistence type="inferred from homology"/>
<comment type="caution">
    <text evidence="13">The sequence shown here is derived from an EMBL/GenBank/DDBJ whole genome shotgun (WGS) entry which is preliminary data.</text>
</comment>
<keyword evidence="6" id="KW-0285">Flavoprotein</keyword>
<dbReference type="InterPro" id="IPR004136">
    <property type="entry name" value="NMO"/>
</dbReference>
<dbReference type="CDD" id="cd04730">
    <property type="entry name" value="NPD_like"/>
    <property type="match status" value="1"/>
</dbReference>
<evidence type="ECO:0000313" key="13">
    <source>
        <dbReference type="EMBL" id="RDY70206.1"/>
    </source>
</evidence>
<evidence type="ECO:0000313" key="14">
    <source>
        <dbReference type="Proteomes" id="UP000257032"/>
    </source>
</evidence>
<sequence>MWKENTVIDWLNIDYPIIQAGMAGGVTTSELVSAVSNAGGLGNLGAGYMTPEAMVHTIKEIKRFTSRTFGVNVFVPQYPQATEEETAGANKWLEPYRAELGIEQEPTPNQDLSLFEKQIEVLMTEQVPVVSFTFGVPPLEVIKDLKKEGRVVIGTATTVEEAIINQEHGMDMVVAQGSEAGGHRGTFSGAFDQAMIGTMSLVPQVVDYVKIPVIAAGGIMDGRGVRAALALGAQGAQLGTAFVTCQESGAKAQHKDAILNTKETETVVTSVFSGKPARGVRNSFIEEMEKGDGRHLLAYPLQNMLTKEIRKEAARQNRPEYMSLWSGQSPRLSTSQSASSIVESIVSYVERKNEESLYKKRR</sequence>
<evidence type="ECO:0000256" key="6">
    <source>
        <dbReference type="ARBA" id="ARBA00022630"/>
    </source>
</evidence>
<dbReference type="GO" id="GO:0009636">
    <property type="term" value="P:response to toxic substance"/>
    <property type="evidence" value="ECO:0007669"/>
    <property type="project" value="UniProtKB-KW"/>
</dbReference>
<comment type="catalytic activity">
    <reaction evidence="12">
        <text>3 propionate 3-nitronate + 3 O2 + H2O = 3 3-oxopropanoate + 2 nitrate + nitrite + H2O2 + 3 H(+)</text>
        <dbReference type="Rhea" id="RHEA:57332"/>
        <dbReference type="ChEBI" id="CHEBI:15377"/>
        <dbReference type="ChEBI" id="CHEBI:15378"/>
        <dbReference type="ChEBI" id="CHEBI:15379"/>
        <dbReference type="ChEBI" id="CHEBI:16240"/>
        <dbReference type="ChEBI" id="CHEBI:16301"/>
        <dbReference type="ChEBI" id="CHEBI:17632"/>
        <dbReference type="ChEBI" id="CHEBI:33190"/>
        <dbReference type="ChEBI" id="CHEBI:136067"/>
    </reaction>
</comment>
<dbReference type="RefSeq" id="WP_115894630.1">
    <property type="nucleotide sequence ID" value="NZ_QTLC01000050.1"/>
</dbReference>
<accession>A0A3D8VLE3</accession>
<dbReference type="GO" id="GO:0018580">
    <property type="term" value="F:nitronate monooxygenase activity"/>
    <property type="evidence" value="ECO:0007669"/>
    <property type="project" value="InterPro"/>
</dbReference>
<comment type="cofactor">
    <cofactor evidence="1">
        <name>FMN</name>
        <dbReference type="ChEBI" id="CHEBI:58210"/>
    </cofactor>
</comment>
<comment type="similarity">
    <text evidence="3">Belongs to the nitronate monooxygenase family. NMO class I subfamily.</text>
</comment>
<evidence type="ECO:0000256" key="10">
    <source>
        <dbReference type="ARBA" id="ARBA00023033"/>
    </source>
</evidence>
<evidence type="ECO:0000256" key="2">
    <source>
        <dbReference type="ARBA" id="ARBA00003535"/>
    </source>
</evidence>
<name>A0A3D8VLE3_9BACI</name>
<reference evidence="13 14" key="1">
    <citation type="submission" date="2018-08" db="EMBL/GenBank/DDBJ databases">
        <title>Genome sequence of strict halophilic Halobacillus trueperi SS1 isolated from Lunsu, a salty water body of North West Himalayas.</title>
        <authorList>
            <person name="Gupta S."/>
            <person name="Sharma P."/>
            <person name="Dev K."/>
            <person name="Baumler D."/>
            <person name="Sourirajan A."/>
        </authorList>
    </citation>
    <scope>NUCLEOTIDE SEQUENCE [LARGE SCALE GENOMIC DNA]</scope>
    <source>
        <strain evidence="13 14">SS1</strain>
    </source>
</reference>
<dbReference type="PANTHER" id="PTHR42747">
    <property type="entry name" value="NITRONATE MONOOXYGENASE-RELATED"/>
    <property type="match status" value="1"/>
</dbReference>
<dbReference type="AlphaFoldDB" id="A0A3D8VLE3"/>
<dbReference type="Gene3D" id="3.20.20.70">
    <property type="entry name" value="Aldolase class I"/>
    <property type="match status" value="1"/>
</dbReference>
<evidence type="ECO:0000256" key="1">
    <source>
        <dbReference type="ARBA" id="ARBA00001917"/>
    </source>
</evidence>
<keyword evidence="9" id="KW-0560">Oxidoreductase</keyword>
<evidence type="ECO:0000256" key="9">
    <source>
        <dbReference type="ARBA" id="ARBA00023002"/>
    </source>
</evidence>
<keyword evidence="7" id="KW-0288">FMN</keyword>
<keyword evidence="8" id="KW-0547">Nucleotide-binding</keyword>
<evidence type="ECO:0000256" key="5">
    <source>
        <dbReference type="ARBA" id="ARBA00022575"/>
    </source>
</evidence>
<evidence type="ECO:0000256" key="11">
    <source>
        <dbReference type="ARBA" id="ARBA00031155"/>
    </source>
</evidence>